<dbReference type="Proteomes" id="UP000054047">
    <property type="component" value="Unassembled WGS sequence"/>
</dbReference>
<accession>A0A0C2C8E7</accession>
<protein>
    <submittedName>
        <fullName evidence="1">Uncharacterized protein</fullName>
    </submittedName>
</protein>
<dbReference type="EMBL" id="KN743186">
    <property type="protein sequence ID" value="KIH52623.1"/>
    <property type="molecule type" value="Genomic_DNA"/>
</dbReference>
<dbReference type="AlphaFoldDB" id="A0A0C2C8E7"/>
<sequence>MCTISTSDSVIPGHEQNHRLPSAIYWTQRSHARRRTRPIRRTY</sequence>
<proteinExistence type="predicted"/>
<organism evidence="1 2">
    <name type="scientific">Ancylostoma duodenale</name>
    <dbReference type="NCBI Taxonomy" id="51022"/>
    <lineage>
        <taxon>Eukaryota</taxon>
        <taxon>Metazoa</taxon>
        <taxon>Ecdysozoa</taxon>
        <taxon>Nematoda</taxon>
        <taxon>Chromadorea</taxon>
        <taxon>Rhabditida</taxon>
        <taxon>Rhabditina</taxon>
        <taxon>Rhabditomorpha</taxon>
        <taxon>Strongyloidea</taxon>
        <taxon>Ancylostomatidae</taxon>
        <taxon>Ancylostomatinae</taxon>
        <taxon>Ancylostoma</taxon>
    </lineage>
</organism>
<name>A0A0C2C8E7_9BILA</name>
<evidence type="ECO:0000313" key="2">
    <source>
        <dbReference type="Proteomes" id="UP000054047"/>
    </source>
</evidence>
<gene>
    <name evidence="1" type="ORF">ANCDUO_17274</name>
</gene>
<reference evidence="1 2" key="1">
    <citation type="submission" date="2013-12" db="EMBL/GenBank/DDBJ databases">
        <title>Draft genome of the parsitic nematode Ancylostoma duodenale.</title>
        <authorList>
            <person name="Mitreva M."/>
        </authorList>
    </citation>
    <scope>NUCLEOTIDE SEQUENCE [LARGE SCALE GENOMIC DNA]</scope>
    <source>
        <strain evidence="1 2">Zhejiang</strain>
    </source>
</reference>
<evidence type="ECO:0000313" key="1">
    <source>
        <dbReference type="EMBL" id="KIH52623.1"/>
    </source>
</evidence>
<keyword evidence="2" id="KW-1185">Reference proteome</keyword>